<sequence length="146" mass="15638">MTTGVGLLVACGEFFSDLLRVPDAMVAWVFSLFSFAVSNIGLNQLIGLSVPVLASLYPLAIVLVGLSLLDRFWLSSSRVMIPVMAVTLLFGIIDGLRSSGFASDLPWGLERLPLADLGMGWVAPVALALAIIVDRAHGRPQLQERS</sequence>
<keyword evidence="5 9" id="KW-0812">Transmembrane</keyword>
<dbReference type="RefSeq" id="WP_131185492.1">
    <property type="nucleotide sequence ID" value="NZ_QJUO01000029.1"/>
</dbReference>
<dbReference type="GO" id="GO:0005304">
    <property type="term" value="F:L-valine transmembrane transporter activity"/>
    <property type="evidence" value="ECO:0007669"/>
    <property type="project" value="TreeGrafter"/>
</dbReference>
<feature type="transmembrane region" description="Helical" evidence="9">
    <location>
        <begin position="48"/>
        <end position="69"/>
    </location>
</feature>
<comment type="subcellular location">
    <subcellularLocation>
        <location evidence="9">Cell inner membrane</location>
        <topology evidence="9">Multi-pass membrane protein</topology>
    </subcellularLocation>
    <subcellularLocation>
        <location evidence="1">Cell membrane</location>
        <topology evidence="1">Multi-pass membrane protein</topology>
    </subcellularLocation>
</comment>
<dbReference type="PANTHER" id="PTHR30588">
    <property type="entry name" value="BRANCHED-CHAIN AMINO ACID TRANSPORT SYSTEM 2 CARRIER PROTEIN"/>
    <property type="match status" value="1"/>
</dbReference>
<keyword evidence="4" id="KW-1003">Cell membrane</keyword>
<dbReference type="OrthoDB" id="9783920at2"/>
<feature type="transmembrane region" description="Helical" evidence="9">
    <location>
        <begin position="81"/>
        <end position="102"/>
    </location>
</feature>
<proteinExistence type="inferred from homology"/>
<dbReference type="GO" id="GO:0015820">
    <property type="term" value="P:L-leucine transport"/>
    <property type="evidence" value="ECO:0007669"/>
    <property type="project" value="TreeGrafter"/>
</dbReference>
<keyword evidence="11" id="KW-1185">Reference proteome</keyword>
<gene>
    <name evidence="10" type="ORF">DNJ96_16270</name>
</gene>
<dbReference type="PANTHER" id="PTHR30588:SF0">
    <property type="entry name" value="BRANCHED-CHAIN AMINO ACID PERMEASE BRNQ"/>
    <property type="match status" value="1"/>
</dbReference>
<keyword evidence="8 9" id="KW-0472">Membrane</keyword>
<comment type="caution">
    <text evidence="9">Lacks conserved residue(s) required for the propagation of feature annotation.</text>
</comment>
<dbReference type="GO" id="GO:0015188">
    <property type="term" value="F:L-isoleucine transmembrane transporter activity"/>
    <property type="evidence" value="ECO:0007669"/>
    <property type="project" value="TreeGrafter"/>
</dbReference>
<reference evidence="10 11" key="1">
    <citation type="submission" date="2018-06" db="EMBL/GenBank/DDBJ databases">
        <title>Three novel Pseudomonas species isolated from symptomatic oak.</title>
        <authorList>
            <person name="Bueno-Gonzalez V."/>
            <person name="Brady C."/>
        </authorList>
    </citation>
    <scope>NUCLEOTIDE SEQUENCE [LARGE SCALE GENOMIC DNA]</scope>
    <source>
        <strain evidence="10 11">P17C</strain>
    </source>
</reference>
<evidence type="ECO:0000256" key="8">
    <source>
        <dbReference type="ARBA" id="ARBA00023136"/>
    </source>
</evidence>
<name>A0A4Q9R019_9GAMM</name>
<keyword evidence="7 9" id="KW-1133">Transmembrane helix</keyword>
<dbReference type="Proteomes" id="UP000292639">
    <property type="component" value="Unassembled WGS sequence"/>
</dbReference>
<evidence type="ECO:0000256" key="7">
    <source>
        <dbReference type="ARBA" id="ARBA00022989"/>
    </source>
</evidence>
<dbReference type="EMBL" id="QJUP01000027">
    <property type="protein sequence ID" value="TBU91316.1"/>
    <property type="molecule type" value="Genomic_DNA"/>
</dbReference>
<evidence type="ECO:0000256" key="4">
    <source>
        <dbReference type="ARBA" id="ARBA00022475"/>
    </source>
</evidence>
<accession>A0A4Q9R019</accession>
<comment type="function">
    <text evidence="9">Component of the transport system for branched-chain amino acids.</text>
</comment>
<comment type="similarity">
    <text evidence="2 9">Belongs to the branched chain amino acid transporter family.</text>
</comment>
<dbReference type="AlphaFoldDB" id="A0A4Q9R019"/>
<keyword evidence="3 9" id="KW-0813">Transport</keyword>
<feature type="transmembrane region" description="Helical" evidence="9">
    <location>
        <begin position="114"/>
        <end position="133"/>
    </location>
</feature>
<comment type="caution">
    <text evidence="10">The sequence shown here is derived from an EMBL/GenBank/DDBJ whole genome shotgun (WGS) entry which is preliminary data.</text>
</comment>
<evidence type="ECO:0000256" key="1">
    <source>
        <dbReference type="ARBA" id="ARBA00004651"/>
    </source>
</evidence>
<dbReference type="Pfam" id="PF05525">
    <property type="entry name" value="Branch_AA_trans"/>
    <property type="match status" value="1"/>
</dbReference>
<dbReference type="InterPro" id="IPR004685">
    <property type="entry name" value="Brnchd-chn_aa_trnsp_Livcs"/>
</dbReference>
<evidence type="ECO:0000256" key="9">
    <source>
        <dbReference type="RuleBase" id="RU362122"/>
    </source>
</evidence>
<evidence type="ECO:0000256" key="2">
    <source>
        <dbReference type="ARBA" id="ARBA00008540"/>
    </source>
</evidence>
<dbReference type="GO" id="GO:0015818">
    <property type="term" value="P:isoleucine transport"/>
    <property type="evidence" value="ECO:0007669"/>
    <property type="project" value="TreeGrafter"/>
</dbReference>
<dbReference type="GO" id="GO:0005886">
    <property type="term" value="C:plasma membrane"/>
    <property type="evidence" value="ECO:0007669"/>
    <property type="project" value="UniProtKB-SubCell"/>
</dbReference>
<keyword evidence="6 9" id="KW-0029">Amino-acid transport</keyword>
<evidence type="ECO:0000313" key="11">
    <source>
        <dbReference type="Proteomes" id="UP000292639"/>
    </source>
</evidence>
<evidence type="ECO:0000313" key="10">
    <source>
        <dbReference type="EMBL" id="TBU91316.1"/>
    </source>
</evidence>
<protein>
    <recommendedName>
        <fullName evidence="9">Branched-chain amino acid transport system carrier protein</fullName>
    </recommendedName>
</protein>
<evidence type="ECO:0000256" key="6">
    <source>
        <dbReference type="ARBA" id="ARBA00022970"/>
    </source>
</evidence>
<organism evidence="10 11">
    <name type="scientific">Stutzerimonas kirkiae</name>
    <dbReference type="NCBI Taxonomy" id="2211392"/>
    <lineage>
        <taxon>Bacteria</taxon>
        <taxon>Pseudomonadati</taxon>
        <taxon>Pseudomonadota</taxon>
        <taxon>Gammaproteobacteria</taxon>
        <taxon>Pseudomonadales</taxon>
        <taxon>Pseudomonadaceae</taxon>
        <taxon>Stutzerimonas</taxon>
    </lineage>
</organism>
<dbReference type="GO" id="GO:0015190">
    <property type="term" value="F:L-leucine transmembrane transporter activity"/>
    <property type="evidence" value="ECO:0007669"/>
    <property type="project" value="TreeGrafter"/>
</dbReference>
<evidence type="ECO:0000256" key="3">
    <source>
        <dbReference type="ARBA" id="ARBA00022448"/>
    </source>
</evidence>
<evidence type="ECO:0000256" key="5">
    <source>
        <dbReference type="ARBA" id="ARBA00022692"/>
    </source>
</evidence>